<proteinExistence type="predicted"/>
<evidence type="ECO:0000313" key="4">
    <source>
        <dbReference type="Proteomes" id="UP000230233"/>
    </source>
</evidence>
<dbReference type="InterPro" id="IPR040161">
    <property type="entry name" value="FB224"/>
</dbReference>
<evidence type="ECO:0000256" key="1">
    <source>
        <dbReference type="SAM" id="SignalP"/>
    </source>
</evidence>
<protein>
    <recommendedName>
        <fullName evidence="2">DUF38 domain-containing protein</fullName>
    </recommendedName>
</protein>
<keyword evidence="4" id="KW-1185">Reference proteome</keyword>
<dbReference type="AlphaFoldDB" id="A0A2G5SH84"/>
<dbReference type="GO" id="GO:0045087">
    <property type="term" value="P:innate immune response"/>
    <property type="evidence" value="ECO:0007669"/>
    <property type="project" value="TreeGrafter"/>
</dbReference>
<dbReference type="PANTHER" id="PTHR23015:SF4">
    <property type="entry name" value="DUF38 DOMAIN-CONTAINING PROTEIN-RELATED"/>
    <property type="match status" value="1"/>
</dbReference>
<accession>A0A2G5SH84</accession>
<evidence type="ECO:0000313" key="3">
    <source>
        <dbReference type="EMBL" id="PIC14434.1"/>
    </source>
</evidence>
<dbReference type="PANTHER" id="PTHR23015">
    <property type="entry name" value="UNCHARACTERIZED C.ELEGANS PROTEIN"/>
    <property type="match status" value="1"/>
</dbReference>
<comment type="caution">
    <text evidence="3">The sequence shown here is derived from an EMBL/GenBank/DDBJ whole genome shotgun (WGS) entry which is preliminary data.</text>
</comment>
<keyword evidence="1" id="KW-0732">Signal</keyword>
<feature type="signal peptide" evidence="1">
    <location>
        <begin position="1"/>
        <end position="19"/>
    </location>
</feature>
<dbReference type="Proteomes" id="UP000230233">
    <property type="component" value="Unassembled WGS sequence"/>
</dbReference>
<dbReference type="Pfam" id="PF01827">
    <property type="entry name" value="FTH"/>
    <property type="match status" value="1"/>
</dbReference>
<evidence type="ECO:0000259" key="2">
    <source>
        <dbReference type="Pfam" id="PF01827"/>
    </source>
</evidence>
<gene>
    <name evidence="3" type="ORF">B9Z55_026754</name>
</gene>
<organism evidence="3 4">
    <name type="scientific">Caenorhabditis nigoni</name>
    <dbReference type="NCBI Taxonomy" id="1611254"/>
    <lineage>
        <taxon>Eukaryota</taxon>
        <taxon>Metazoa</taxon>
        <taxon>Ecdysozoa</taxon>
        <taxon>Nematoda</taxon>
        <taxon>Chromadorea</taxon>
        <taxon>Rhabditida</taxon>
        <taxon>Rhabditina</taxon>
        <taxon>Rhabditomorpha</taxon>
        <taxon>Rhabditoidea</taxon>
        <taxon>Rhabditidae</taxon>
        <taxon>Peloderinae</taxon>
        <taxon>Caenorhabditis</taxon>
    </lineage>
</organism>
<feature type="domain" description="DUF38" evidence="2">
    <location>
        <begin position="253"/>
        <end position="377"/>
    </location>
</feature>
<name>A0A2G5SH84_9PELO</name>
<sequence>MKAALLTLILLVHTWSSWSWVHNTGYEYIIRSDMDSLIRYGRACIAKRDQIANMNHVAYKEEWNKVLYDALGKLGGCREPEILYEASNEFSLDIYLNVKYEQLFDRQFTEPFVDGAGKIEYGLVVAECTTTGEIGYSVVFYKTLSLRQVCRDFQNFIDDLKNSKLPDSKFTAISLRMENNSNIRLIFEDQNGSKHLFYSGNSRNFRQKTTIFPENSNIVDVAIRDLEWILKFQKNTFNWLYFQFEDSQLPFKLSNMLKNLNQKIKAKDLTVRTDSQSGIMSVLPYMDPEVLDLLYFFPRTRNMEMEMDQVVKTEQWRAAKEVHCDFHVLNMKIEDIAHFSKVFMWIWPVSARDMEFLRKAVTTSSKFDIQTRNFNEKEELSNNFWGPEFQSESSSHWYFRIRNSEERILRIKVIDWLDTTSFDFQVIEMANVPNGAIVNHYNF</sequence>
<reference evidence="4" key="1">
    <citation type="submission" date="2017-10" db="EMBL/GenBank/DDBJ databases">
        <title>Rapid genome shrinkage in a self-fertile nematode reveals novel sperm competition proteins.</title>
        <authorList>
            <person name="Yin D."/>
            <person name="Schwarz E.M."/>
            <person name="Thomas C.G."/>
            <person name="Felde R.L."/>
            <person name="Korf I.F."/>
            <person name="Cutter A.D."/>
            <person name="Schartner C.M."/>
            <person name="Ralston E.J."/>
            <person name="Meyer B.J."/>
            <person name="Haag E.S."/>
        </authorList>
    </citation>
    <scope>NUCLEOTIDE SEQUENCE [LARGE SCALE GENOMIC DNA]</scope>
    <source>
        <strain evidence="4">JU1422</strain>
    </source>
</reference>
<dbReference type="EMBL" id="PDUG01000007">
    <property type="protein sequence ID" value="PIC14434.1"/>
    <property type="molecule type" value="Genomic_DNA"/>
</dbReference>
<dbReference type="InterPro" id="IPR002900">
    <property type="entry name" value="DUF38/FTH_CAE_spp"/>
</dbReference>
<feature type="chain" id="PRO_5013687214" description="DUF38 domain-containing protein" evidence="1">
    <location>
        <begin position="20"/>
        <end position="443"/>
    </location>
</feature>